<keyword evidence="2" id="KW-0238">DNA-binding</keyword>
<dbReference type="Gene3D" id="3.40.50.2300">
    <property type="match status" value="2"/>
</dbReference>
<evidence type="ECO:0000256" key="2">
    <source>
        <dbReference type="ARBA" id="ARBA00023125"/>
    </source>
</evidence>
<evidence type="ECO:0000313" key="6">
    <source>
        <dbReference type="Proteomes" id="UP000029223"/>
    </source>
</evidence>
<protein>
    <submittedName>
        <fullName evidence="5">Ribose operon repressor</fullName>
    </submittedName>
</protein>
<dbReference type="Proteomes" id="UP000029223">
    <property type="component" value="Unassembled WGS sequence"/>
</dbReference>
<evidence type="ECO:0000313" key="5">
    <source>
        <dbReference type="EMBL" id="GAL24506.1"/>
    </source>
</evidence>
<keyword evidence="3" id="KW-0804">Transcription</keyword>
<dbReference type="EMBL" id="BBMS01000004">
    <property type="protein sequence ID" value="GAL24506.1"/>
    <property type="molecule type" value="Genomic_DNA"/>
</dbReference>
<dbReference type="InterPro" id="IPR028082">
    <property type="entry name" value="Peripla_BP_I"/>
</dbReference>
<evidence type="ECO:0000256" key="3">
    <source>
        <dbReference type="ARBA" id="ARBA00023163"/>
    </source>
</evidence>
<keyword evidence="1" id="KW-0805">Transcription regulation</keyword>
<reference evidence="6" key="1">
    <citation type="submission" date="2014-09" db="EMBL/GenBank/DDBJ databases">
        <title>Vibrio variabilis JCM 19239. (C206) whole genome shotgun sequence.</title>
        <authorList>
            <person name="Sawabe T."/>
            <person name="Meirelles P."/>
            <person name="Nakanishi M."/>
            <person name="Sayaka M."/>
            <person name="Hattori M."/>
            <person name="Ohkuma M."/>
        </authorList>
    </citation>
    <scope>NUCLEOTIDE SEQUENCE [LARGE SCALE GENOMIC DNA]</scope>
    <source>
        <strain evidence="6">JCM 19239</strain>
    </source>
</reference>
<accession>A0ABQ0J6Z6</accession>
<dbReference type="InterPro" id="IPR046335">
    <property type="entry name" value="LacI/GalR-like_sensor"/>
</dbReference>
<evidence type="ECO:0000256" key="1">
    <source>
        <dbReference type="ARBA" id="ARBA00023015"/>
    </source>
</evidence>
<name>A0ABQ0J6Z6_9VIBR</name>
<comment type="caution">
    <text evidence="5">The sequence shown here is derived from an EMBL/GenBank/DDBJ whole genome shotgun (WGS) entry which is preliminary data.</text>
</comment>
<dbReference type="Pfam" id="PF13377">
    <property type="entry name" value="Peripla_BP_3"/>
    <property type="match status" value="1"/>
</dbReference>
<organism evidence="5 6">
    <name type="scientific">Vibrio variabilis</name>
    <dbReference type="NCBI Taxonomy" id="990271"/>
    <lineage>
        <taxon>Bacteria</taxon>
        <taxon>Pseudomonadati</taxon>
        <taxon>Pseudomonadota</taxon>
        <taxon>Gammaproteobacteria</taxon>
        <taxon>Vibrionales</taxon>
        <taxon>Vibrionaceae</taxon>
        <taxon>Vibrio</taxon>
    </lineage>
</organism>
<sequence>MCECDETALGVIAALKDRGYQLPQDFSVVGYDGLPGIAAGLTTIVQDTDAISDKVAQMLESAMLGEEPVGSVVSVTLRKGESS</sequence>
<dbReference type="SUPFAM" id="SSF53822">
    <property type="entry name" value="Periplasmic binding protein-like I"/>
    <property type="match status" value="1"/>
</dbReference>
<keyword evidence="6" id="KW-1185">Reference proteome</keyword>
<proteinExistence type="predicted"/>
<evidence type="ECO:0000259" key="4">
    <source>
        <dbReference type="Pfam" id="PF13377"/>
    </source>
</evidence>
<feature type="domain" description="Transcriptional regulator LacI/GalR-like sensor" evidence="4">
    <location>
        <begin position="2"/>
        <end position="82"/>
    </location>
</feature>
<gene>
    <name evidence="5" type="ORF">JCM19239_1960</name>
</gene>